<keyword evidence="9" id="KW-0645">Protease</keyword>
<evidence type="ECO:0000256" key="2">
    <source>
        <dbReference type="ARBA" id="ARBA00006971"/>
    </source>
</evidence>
<evidence type="ECO:0000313" key="10">
    <source>
        <dbReference type="Proteomes" id="UP000030526"/>
    </source>
</evidence>
<accession>A0A0A2XC40</accession>
<dbReference type="NCBIfam" id="TIGR01933">
    <property type="entry name" value="hflK"/>
    <property type="match status" value="1"/>
</dbReference>
<dbReference type="PANTHER" id="PTHR43327:SF2">
    <property type="entry name" value="MODULATOR OF FTSH PROTEASE HFLK"/>
    <property type="match status" value="1"/>
</dbReference>
<sequence>MSWNDSGQDPWSKPGSSDKQENKGNSTSGQDQKPNQQQNNDNNPPDLLEELSKFFNKLNQGGQGNNNPQRPSSAAISSKGFGKLAIFAVIIAVIVWVVSGFYTIKEAERGVVLRFGKLEKIVQPGLNWKPTFIDSVIPVNVERISELKTQGSMLTQDENMVTVEMTVQYRIQDPARYLFNVVDPQDSLSQATDSALRYVIGHMTMDNILTTGRSVVRERTWKSLNDIIKPYNMGLEVIDVNFQSARPPEEVKDAFDDAIKAQEDEQRLIREAEAYAREREPIARGNAQRIVEQATAYKEQVVLDAQGEAECFAKLLPGFKANPELLKDRLYLESMEKVMAGTPKVLLDNSNNLTVLPLEQLLKQGKKSSEDSSEQHQKVSDMPKVPLTSSAPMTKPVTDAKGQTTIEVDRQGRF</sequence>
<keyword evidence="5 6" id="KW-0472">Membrane</keyword>
<reference evidence="9 10" key="1">
    <citation type="submission" date="2014-08" db="EMBL/GenBank/DDBJ databases">
        <title>Chaperone-usher fimbriae in a diverse selection of Gallibacterium genomes.</title>
        <authorList>
            <person name="Kudirkiene E."/>
            <person name="Bager R.J."/>
            <person name="Johnson T.J."/>
            <person name="Bojesen A.M."/>
        </authorList>
    </citation>
    <scope>NUCLEOTIDE SEQUENCE [LARGE SCALE GENOMIC DNA]</scope>
    <source>
        <strain evidence="9 10">20558/3kl.</strain>
    </source>
</reference>
<feature type="domain" description="Band 7" evidence="8">
    <location>
        <begin position="99"/>
        <end position="259"/>
    </location>
</feature>
<comment type="caution">
    <text evidence="9">The sequence shown here is derived from an EMBL/GenBank/DDBJ whole genome shotgun (WGS) entry which is preliminary data.</text>
</comment>
<evidence type="ECO:0000256" key="7">
    <source>
        <dbReference type="SAM" id="MobiDB-lite"/>
    </source>
</evidence>
<dbReference type="InterPro" id="IPR001972">
    <property type="entry name" value="Stomatin_HflK_fam"/>
</dbReference>
<dbReference type="Pfam" id="PF01145">
    <property type="entry name" value="Band_7"/>
    <property type="match status" value="1"/>
</dbReference>
<keyword evidence="9" id="KW-0378">Hydrolase</keyword>
<keyword evidence="3 6" id="KW-0812">Transmembrane</keyword>
<feature type="compositionally biased region" description="Polar residues" evidence="7">
    <location>
        <begin position="1"/>
        <end position="15"/>
    </location>
</feature>
<organism evidence="9 10">
    <name type="scientific">Gallibacterium anatis</name>
    <dbReference type="NCBI Taxonomy" id="750"/>
    <lineage>
        <taxon>Bacteria</taxon>
        <taxon>Pseudomonadati</taxon>
        <taxon>Pseudomonadota</taxon>
        <taxon>Gammaproteobacteria</taxon>
        <taxon>Pasteurellales</taxon>
        <taxon>Pasteurellaceae</taxon>
        <taxon>Gallibacterium</taxon>
    </lineage>
</organism>
<comment type="similarity">
    <text evidence="2 6">Belongs to the band 7/mec-2 family. HflK subfamily.</text>
</comment>
<evidence type="ECO:0000256" key="5">
    <source>
        <dbReference type="ARBA" id="ARBA00023136"/>
    </source>
</evidence>
<dbReference type="InterPro" id="IPR010201">
    <property type="entry name" value="HflK"/>
</dbReference>
<evidence type="ECO:0000256" key="4">
    <source>
        <dbReference type="ARBA" id="ARBA00022989"/>
    </source>
</evidence>
<dbReference type="Proteomes" id="UP000030526">
    <property type="component" value="Unassembled WGS sequence"/>
</dbReference>
<evidence type="ECO:0000256" key="1">
    <source>
        <dbReference type="ARBA" id="ARBA00004167"/>
    </source>
</evidence>
<evidence type="ECO:0000259" key="8">
    <source>
        <dbReference type="SMART" id="SM00244"/>
    </source>
</evidence>
<dbReference type="CDD" id="cd03404">
    <property type="entry name" value="SPFH_HflK"/>
    <property type="match status" value="1"/>
</dbReference>
<keyword evidence="4 6" id="KW-1133">Transmembrane helix</keyword>
<feature type="compositionally biased region" description="Low complexity" evidence="7">
    <location>
        <begin position="30"/>
        <end position="46"/>
    </location>
</feature>
<dbReference type="SMART" id="SM00244">
    <property type="entry name" value="PHB"/>
    <property type="match status" value="1"/>
</dbReference>
<feature type="region of interest" description="Disordered" evidence="7">
    <location>
        <begin position="364"/>
        <end position="414"/>
    </location>
</feature>
<comment type="subcellular location">
    <subcellularLocation>
        <location evidence="1">Membrane</location>
        <topology evidence="1">Single-pass membrane protein</topology>
    </subcellularLocation>
</comment>
<proteinExistence type="inferred from homology"/>
<dbReference type="PANTHER" id="PTHR43327">
    <property type="entry name" value="STOMATIN-LIKE PROTEIN 2, MITOCHONDRIAL"/>
    <property type="match status" value="1"/>
</dbReference>
<comment type="subunit">
    <text evidence="6">HflC and HflK may interact to form a multimeric complex.</text>
</comment>
<dbReference type="InterPro" id="IPR050710">
    <property type="entry name" value="Band7/mec-2_domain"/>
</dbReference>
<dbReference type="GO" id="GO:0016020">
    <property type="term" value="C:membrane"/>
    <property type="evidence" value="ECO:0007669"/>
    <property type="project" value="UniProtKB-SubCell"/>
</dbReference>
<gene>
    <name evidence="9" type="ORF">JP32_10790</name>
</gene>
<feature type="compositionally biased region" description="Basic and acidic residues" evidence="7">
    <location>
        <begin position="367"/>
        <end position="381"/>
    </location>
</feature>
<dbReference type="Gene3D" id="3.30.479.30">
    <property type="entry name" value="Band 7 domain"/>
    <property type="match status" value="1"/>
</dbReference>
<evidence type="ECO:0000256" key="3">
    <source>
        <dbReference type="ARBA" id="ARBA00022692"/>
    </source>
</evidence>
<comment type="function">
    <text evidence="6">HflC and HflK could encode or regulate a protease.</text>
</comment>
<dbReference type="InterPro" id="IPR001107">
    <property type="entry name" value="Band_7"/>
</dbReference>
<dbReference type="EMBL" id="JPXS01000066">
    <property type="protein sequence ID" value="KGQ29673.1"/>
    <property type="molecule type" value="Genomic_DNA"/>
</dbReference>
<feature type="region of interest" description="Disordered" evidence="7">
    <location>
        <begin position="1"/>
        <end position="48"/>
    </location>
</feature>
<dbReference type="RefSeq" id="WP_039084828.1">
    <property type="nucleotide sequence ID" value="NZ_JPXS01000066.1"/>
</dbReference>
<evidence type="ECO:0000256" key="6">
    <source>
        <dbReference type="RuleBase" id="RU364113"/>
    </source>
</evidence>
<name>A0A0A2XC40_9PAST</name>
<feature type="transmembrane region" description="Helical" evidence="6">
    <location>
        <begin position="84"/>
        <end position="104"/>
    </location>
</feature>
<dbReference type="AlphaFoldDB" id="A0A0A2XC40"/>
<dbReference type="InterPro" id="IPR036013">
    <property type="entry name" value="Band_7/SPFH_dom_sf"/>
</dbReference>
<protein>
    <recommendedName>
        <fullName evidence="6">Protein HflK</fullName>
    </recommendedName>
</protein>
<evidence type="ECO:0000313" key="9">
    <source>
        <dbReference type="EMBL" id="KGQ29673.1"/>
    </source>
</evidence>
<dbReference type="PRINTS" id="PR00721">
    <property type="entry name" value="STOMATIN"/>
</dbReference>
<dbReference type="GO" id="GO:0006508">
    <property type="term" value="P:proteolysis"/>
    <property type="evidence" value="ECO:0007669"/>
    <property type="project" value="UniProtKB-KW"/>
</dbReference>
<dbReference type="SUPFAM" id="SSF117892">
    <property type="entry name" value="Band 7/SPFH domain"/>
    <property type="match status" value="1"/>
</dbReference>
<dbReference type="GO" id="GO:0008233">
    <property type="term" value="F:peptidase activity"/>
    <property type="evidence" value="ECO:0007669"/>
    <property type="project" value="UniProtKB-KW"/>
</dbReference>